<evidence type="ECO:0000256" key="2">
    <source>
        <dbReference type="ARBA" id="ARBA00023186"/>
    </source>
</evidence>
<evidence type="ECO:0000313" key="5">
    <source>
        <dbReference type="Proteomes" id="UP000019804"/>
    </source>
</evidence>
<comment type="similarity">
    <text evidence="1">Belongs to the HscB family.</text>
</comment>
<dbReference type="Gene3D" id="1.20.1280.20">
    <property type="entry name" value="HscB, C-terminal domain"/>
    <property type="match status" value="1"/>
</dbReference>
<dbReference type="SUPFAM" id="SSF46565">
    <property type="entry name" value="Chaperone J-domain"/>
    <property type="match status" value="1"/>
</dbReference>
<dbReference type="GO" id="GO:0001671">
    <property type="term" value="F:ATPase activator activity"/>
    <property type="evidence" value="ECO:0007669"/>
    <property type="project" value="InterPro"/>
</dbReference>
<dbReference type="Gene3D" id="1.10.287.110">
    <property type="entry name" value="DnaJ domain"/>
    <property type="match status" value="1"/>
</dbReference>
<dbReference type="GO" id="GO:0051259">
    <property type="term" value="P:protein complex oligomerization"/>
    <property type="evidence" value="ECO:0007669"/>
    <property type="project" value="InterPro"/>
</dbReference>
<sequence>MAALRTTLQWLRPRSAPISQLFANRAYQIPTPSTLRAFTTTPQTLNPNTENDIPNINITNYYTLFPSTLPSGPPPNPETKFDIPLRTLRAEFLSLQNRTHPDKYPPGAPKQKAEALSALLNEAYRTLSDPLARAQYLLKIQHNIDVTAEDSAATDKQALDPETLMAVMEVQERIEELAEEEGSGEEAEKVIEEMKGENRERVEEGVKVLGEMVERGDVEGMRRECVRLRFWYSVGEGLKEWTPGVREIRLVH</sequence>
<dbReference type="InterPro" id="IPR004640">
    <property type="entry name" value="HscB"/>
</dbReference>
<reference evidence="5" key="1">
    <citation type="journal article" date="2014" name="Nat. Commun.">
        <title>Genomic adaptations of the halophilic Dead Sea filamentous fungus Eurotium rubrum.</title>
        <authorList>
            <person name="Kis-Papo T."/>
            <person name="Weig A.R."/>
            <person name="Riley R."/>
            <person name="Persoh D."/>
            <person name="Salamov A."/>
            <person name="Sun H."/>
            <person name="Lipzen A."/>
            <person name="Wasser S.P."/>
            <person name="Rambold G."/>
            <person name="Grigoriev I.V."/>
            <person name="Nevo E."/>
        </authorList>
    </citation>
    <scope>NUCLEOTIDE SEQUENCE [LARGE SCALE GENOMIC DNA]</scope>
    <source>
        <strain evidence="5">CBS 135680</strain>
    </source>
</reference>
<evidence type="ECO:0000313" key="4">
    <source>
        <dbReference type="EMBL" id="EYE95975.1"/>
    </source>
</evidence>
<dbReference type="Pfam" id="PF07743">
    <property type="entry name" value="HSCB_C"/>
    <property type="match status" value="1"/>
</dbReference>
<proteinExistence type="inferred from homology"/>
<dbReference type="GO" id="GO:0044571">
    <property type="term" value="P:[2Fe-2S] cluster assembly"/>
    <property type="evidence" value="ECO:0007669"/>
    <property type="project" value="InterPro"/>
</dbReference>
<dbReference type="CDD" id="cd06257">
    <property type="entry name" value="DnaJ"/>
    <property type="match status" value="1"/>
</dbReference>
<dbReference type="PANTHER" id="PTHR14021">
    <property type="entry name" value="IRON-SULFUR CLUSTER CO-CHAPERONE PROTEIN HSCB"/>
    <property type="match status" value="1"/>
</dbReference>
<dbReference type="InterPro" id="IPR036386">
    <property type="entry name" value="HscB_C_sf"/>
</dbReference>
<dbReference type="OrthoDB" id="448954at2759"/>
<keyword evidence="2" id="KW-0143">Chaperone</keyword>
<dbReference type="InterPro" id="IPR001623">
    <property type="entry name" value="DnaJ_domain"/>
</dbReference>
<gene>
    <name evidence="4" type="ORF">EURHEDRAFT_411714</name>
</gene>
<feature type="domain" description="Co-chaperone HscB C-terminal oligomerisation" evidence="3">
    <location>
        <begin position="160"/>
        <end position="239"/>
    </location>
</feature>
<evidence type="ECO:0000256" key="1">
    <source>
        <dbReference type="ARBA" id="ARBA00010476"/>
    </source>
</evidence>
<organism evidence="4 5">
    <name type="scientific">Aspergillus ruber (strain CBS 135680)</name>
    <dbReference type="NCBI Taxonomy" id="1388766"/>
    <lineage>
        <taxon>Eukaryota</taxon>
        <taxon>Fungi</taxon>
        <taxon>Dikarya</taxon>
        <taxon>Ascomycota</taxon>
        <taxon>Pezizomycotina</taxon>
        <taxon>Eurotiomycetes</taxon>
        <taxon>Eurotiomycetidae</taxon>
        <taxon>Eurotiales</taxon>
        <taxon>Aspergillaceae</taxon>
        <taxon>Aspergillus</taxon>
        <taxon>Aspergillus subgen. Aspergillus</taxon>
    </lineage>
</organism>
<dbReference type="SUPFAM" id="SSF47144">
    <property type="entry name" value="HSC20 (HSCB), C-terminal oligomerisation domain"/>
    <property type="match status" value="1"/>
</dbReference>
<dbReference type="PANTHER" id="PTHR14021:SF15">
    <property type="entry name" value="IRON-SULFUR CLUSTER CO-CHAPERONE PROTEIN HSCB"/>
    <property type="match status" value="1"/>
</dbReference>
<keyword evidence="5" id="KW-1185">Reference proteome</keyword>
<accession>A0A017SI52</accession>
<dbReference type="HOGENOM" id="CLU_068529_1_0_1"/>
<dbReference type="AlphaFoldDB" id="A0A017SI52"/>
<protein>
    <submittedName>
        <fullName evidence="4">Co-chaperone Hsc20</fullName>
    </submittedName>
</protein>
<dbReference type="Proteomes" id="UP000019804">
    <property type="component" value="Unassembled WGS sequence"/>
</dbReference>
<dbReference type="STRING" id="1388766.A0A017SI52"/>
<evidence type="ECO:0000259" key="3">
    <source>
        <dbReference type="Pfam" id="PF07743"/>
    </source>
</evidence>
<name>A0A017SI52_ASPRC</name>
<dbReference type="RefSeq" id="XP_040639663.1">
    <property type="nucleotide sequence ID" value="XM_040781711.1"/>
</dbReference>
<dbReference type="GeneID" id="63696835"/>
<dbReference type="InterPro" id="IPR036869">
    <property type="entry name" value="J_dom_sf"/>
</dbReference>
<dbReference type="GO" id="GO:0051087">
    <property type="term" value="F:protein-folding chaperone binding"/>
    <property type="evidence" value="ECO:0007669"/>
    <property type="project" value="InterPro"/>
</dbReference>
<dbReference type="NCBIfam" id="TIGR00714">
    <property type="entry name" value="hscB"/>
    <property type="match status" value="1"/>
</dbReference>
<dbReference type="EMBL" id="KK088420">
    <property type="protein sequence ID" value="EYE95975.1"/>
    <property type="molecule type" value="Genomic_DNA"/>
</dbReference>
<dbReference type="InterPro" id="IPR009073">
    <property type="entry name" value="HscB_oligo_C"/>
</dbReference>
<dbReference type="GO" id="GO:0005739">
    <property type="term" value="C:mitochondrion"/>
    <property type="evidence" value="ECO:0007669"/>
    <property type="project" value="TreeGrafter"/>
</dbReference>